<reference evidence="2 3" key="1">
    <citation type="submission" date="2018-10" db="EMBL/GenBank/DDBJ databases">
        <authorList>
            <person name="Grouzdev D.S."/>
            <person name="Krutkina M.S."/>
            <person name="Tourova T.P."/>
            <person name="Nazina T.N."/>
        </authorList>
    </citation>
    <scope>NUCLEOTIDE SEQUENCE [LARGE SCALE GENOMIC DNA]</scope>
    <source>
        <strain evidence="2 3">435</strain>
    </source>
</reference>
<gene>
    <name evidence="2" type="ORF">D7024_09520</name>
</gene>
<organism evidence="2 3">
    <name type="scientific">Desulfofundulus salinus</name>
    <dbReference type="NCBI Taxonomy" id="2419843"/>
    <lineage>
        <taxon>Bacteria</taxon>
        <taxon>Bacillati</taxon>
        <taxon>Bacillota</taxon>
        <taxon>Clostridia</taxon>
        <taxon>Eubacteriales</taxon>
        <taxon>Peptococcaceae</taxon>
        <taxon>Desulfofundulus</taxon>
    </lineage>
</organism>
<accession>A0A494X1Z4</accession>
<proteinExistence type="predicted"/>
<name>A0A494X1Z4_9FIRM</name>
<sequence>MIFKRKKEAVDDVILINENEIRILEVTALDENSVHAGNLVLPRADAQVRYYPGGGRAFIYGYTGPYLAESQNIADLEKSVVLKNMFNYGSASKLQNIQFYVMLAALIITIFLLRN</sequence>
<keyword evidence="1" id="KW-0812">Transmembrane</keyword>
<comment type="caution">
    <text evidence="2">The sequence shown here is derived from an EMBL/GenBank/DDBJ whole genome shotgun (WGS) entry which is preliminary data.</text>
</comment>
<evidence type="ECO:0000313" key="2">
    <source>
        <dbReference type="EMBL" id="RKO67165.1"/>
    </source>
</evidence>
<evidence type="ECO:0000313" key="3">
    <source>
        <dbReference type="Proteomes" id="UP000271256"/>
    </source>
</evidence>
<dbReference type="OrthoDB" id="1807499at2"/>
<dbReference type="Proteomes" id="UP000271256">
    <property type="component" value="Unassembled WGS sequence"/>
</dbReference>
<feature type="transmembrane region" description="Helical" evidence="1">
    <location>
        <begin position="97"/>
        <end position="113"/>
    </location>
</feature>
<dbReference type="EMBL" id="RBWE01000001">
    <property type="protein sequence ID" value="RKO67165.1"/>
    <property type="molecule type" value="Genomic_DNA"/>
</dbReference>
<protein>
    <submittedName>
        <fullName evidence="2">Uncharacterized protein</fullName>
    </submittedName>
</protein>
<keyword evidence="1" id="KW-1133">Transmembrane helix</keyword>
<keyword evidence="1" id="KW-0472">Membrane</keyword>
<dbReference type="RefSeq" id="WP_121451579.1">
    <property type="nucleotide sequence ID" value="NZ_RBWE01000001.1"/>
</dbReference>
<dbReference type="AlphaFoldDB" id="A0A494X1Z4"/>
<evidence type="ECO:0000256" key="1">
    <source>
        <dbReference type="SAM" id="Phobius"/>
    </source>
</evidence>
<keyword evidence="3" id="KW-1185">Reference proteome</keyword>